<keyword evidence="4 7" id="KW-1133">Transmembrane helix</keyword>
<evidence type="ECO:0000256" key="1">
    <source>
        <dbReference type="ARBA" id="ARBA00004651"/>
    </source>
</evidence>
<evidence type="ECO:0000256" key="6">
    <source>
        <dbReference type="ARBA" id="ARBA00038076"/>
    </source>
</evidence>
<evidence type="ECO:0000259" key="8">
    <source>
        <dbReference type="Pfam" id="PF02687"/>
    </source>
</evidence>
<name>A0ABY5VMG4_9FIRM</name>
<feature type="transmembrane region" description="Helical" evidence="7">
    <location>
        <begin position="816"/>
        <end position="843"/>
    </location>
</feature>
<keyword evidence="2" id="KW-1003">Cell membrane</keyword>
<feature type="transmembrane region" description="Helical" evidence="7">
    <location>
        <begin position="735"/>
        <end position="760"/>
    </location>
</feature>
<dbReference type="Proteomes" id="UP001060164">
    <property type="component" value="Chromosome"/>
</dbReference>
<gene>
    <name evidence="9" type="ORF">NQ502_08120</name>
</gene>
<accession>A0ABY5VMG4</accession>
<feature type="transmembrane region" description="Helical" evidence="7">
    <location>
        <begin position="374"/>
        <end position="392"/>
    </location>
</feature>
<dbReference type="PANTHER" id="PTHR30572">
    <property type="entry name" value="MEMBRANE COMPONENT OF TRANSPORTER-RELATED"/>
    <property type="match status" value="1"/>
</dbReference>
<feature type="transmembrane region" description="Helical" evidence="7">
    <location>
        <begin position="26"/>
        <end position="49"/>
    </location>
</feature>
<evidence type="ECO:0000256" key="2">
    <source>
        <dbReference type="ARBA" id="ARBA00022475"/>
    </source>
</evidence>
<protein>
    <submittedName>
        <fullName evidence="9">ABC transporter permease</fullName>
    </submittedName>
</protein>
<dbReference type="InterPro" id="IPR050250">
    <property type="entry name" value="Macrolide_Exporter_MacB"/>
</dbReference>
<dbReference type="RefSeq" id="WP_028530066.1">
    <property type="nucleotide sequence ID" value="NZ_CABLBR010000041.1"/>
</dbReference>
<feature type="transmembrane region" description="Helical" evidence="7">
    <location>
        <begin position="788"/>
        <end position="810"/>
    </location>
</feature>
<organism evidence="9 10">
    <name type="scientific">Ruminococcus gauvreauii</name>
    <dbReference type="NCBI Taxonomy" id="438033"/>
    <lineage>
        <taxon>Bacteria</taxon>
        <taxon>Bacillati</taxon>
        <taxon>Bacillota</taxon>
        <taxon>Clostridia</taxon>
        <taxon>Eubacteriales</taxon>
        <taxon>Oscillospiraceae</taxon>
        <taxon>Ruminococcus</taxon>
    </lineage>
</organism>
<feature type="domain" description="ABC3 transporter permease C-terminal" evidence="8">
    <location>
        <begin position="283"/>
        <end position="403"/>
    </location>
</feature>
<evidence type="ECO:0000256" key="4">
    <source>
        <dbReference type="ARBA" id="ARBA00022989"/>
    </source>
</evidence>
<keyword evidence="10" id="KW-1185">Reference proteome</keyword>
<keyword evidence="3 7" id="KW-0812">Transmembrane</keyword>
<evidence type="ECO:0000256" key="5">
    <source>
        <dbReference type="ARBA" id="ARBA00023136"/>
    </source>
</evidence>
<proteinExistence type="inferred from homology"/>
<evidence type="ECO:0000313" key="10">
    <source>
        <dbReference type="Proteomes" id="UP001060164"/>
    </source>
</evidence>
<evidence type="ECO:0000256" key="7">
    <source>
        <dbReference type="SAM" id="Phobius"/>
    </source>
</evidence>
<sequence length="863" mass="96365">MPNVKNKSVVRRLSDRSLKANRMRNSIAVIAIILTTVLFTSLFTIGIGLGQSMQQQTMRQSGGNAHGAFKGISREEYEKLKATGIPEDMADNMICADRILNPEFLKRHVEFWYYPEDKLDWYFIEISGGHFPREADEIMMDTMSLELLGIPCREGEQVTLQMSMGEYREPFDRTFTLSGWYEPDPALNVGFGLVSKAYLTEHAQELRQAASENESGNVGKIFAYVKFSNSRNIQEKMDEMIEAAGYSADPDSPDYIENNANWAYLSDGTGEIDAISVIGMGAVLLIILTAGYLIIYNIFQISVVKDIQFYGLLKTIGTTGRQIKKIIRRQSWRMSVVGIPLGLVVGFIIGKLLLPVIFNVSTSSGKYAVVTPNPAIFIGAAVFTLFTVWISTMKPARTAARVSPVEAVSYTGLASKKRRKKHKKTAGGAKLYRMAMSNLGRNRKQTVVVLLSLSLSVILLNSVFMILHSFDTDKYLERFVDTDYLIGHADYFNYGYRGDDPNQAVSENFINNVQSQEGFEAGGKLYGSSGIFVDRESYQVPPEVARASDGTVLYPDSPRPANVDQNGNYSGFLYGMEDLPLSRLKIWKGETDPDVIREKLNTGKYILGTVTVDDDGRVEEYAAMHQVGDMITLKDREGKVIGTYEILSIVKSNYYPQTCRIGFSFSYYTTAEQYGNVASEDLVMTYAFNVRDDREEAMNQFLKQYTDNVEPTMNYESKFSWLGIFDDMTSMFTTVGMALALVVGLIGILNFINSILTGIITRRKEFAMLESIGMTSGQLKKLMMLEGIYYAAFTALTSTLLTLIFSFTALRTAANALWFMSFRFTMVPMLAVIPILLVLGAAVPLTALKAGGKQPVVERLREN</sequence>
<comment type="subcellular location">
    <subcellularLocation>
        <location evidence="1">Cell membrane</location>
        <topology evidence="1">Multi-pass membrane protein</topology>
    </subcellularLocation>
</comment>
<feature type="transmembrane region" description="Helical" evidence="7">
    <location>
        <begin position="446"/>
        <end position="467"/>
    </location>
</feature>
<evidence type="ECO:0000313" key="9">
    <source>
        <dbReference type="EMBL" id="UWP60980.1"/>
    </source>
</evidence>
<dbReference type="Pfam" id="PF02687">
    <property type="entry name" value="FtsX"/>
    <property type="match status" value="2"/>
</dbReference>
<feature type="transmembrane region" description="Helical" evidence="7">
    <location>
        <begin position="274"/>
        <end position="299"/>
    </location>
</feature>
<keyword evidence="5 7" id="KW-0472">Membrane</keyword>
<dbReference type="EMBL" id="CP102290">
    <property type="protein sequence ID" value="UWP60980.1"/>
    <property type="molecule type" value="Genomic_DNA"/>
</dbReference>
<reference evidence="9" key="1">
    <citation type="journal article" date="2022" name="Cell">
        <title>Design, construction, and in vivo augmentation of a complex gut microbiome.</title>
        <authorList>
            <person name="Cheng A.G."/>
            <person name="Ho P.Y."/>
            <person name="Aranda-Diaz A."/>
            <person name="Jain S."/>
            <person name="Yu F.B."/>
            <person name="Meng X."/>
            <person name="Wang M."/>
            <person name="Iakiviak M."/>
            <person name="Nagashima K."/>
            <person name="Zhao A."/>
            <person name="Murugkar P."/>
            <person name="Patil A."/>
            <person name="Atabakhsh K."/>
            <person name="Weakley A."/>
            <person name="Yan J."/>
            <person name="Brumbaugh A.R."/>
            <person name="Higginbottom S."/>
            <person name="Dimas A."/>
            <person name="Shiver A.L."/>
            <person name="Deutschbauer A."/>
            <person name="Neff N."/>
            <person name="Sonnenburg J.L."/>
            <person name="Huang K.C."/>
            <person name="Fischbach M.A."/>
        </authorList>
    </citation>
    <scope>NUCLEOTIDE SEQUENCE</scope>
    <source>
        <strain evidence="9">DSM 19829</strain>
    </source>
</reference>
<comment type="similarity">
    <text evidence="6">Belongs to the ABC-4 integral membrane protein family.</text>
</comment>
<feature type="transmembrane region" description="Helical" evidence="7">
    <location>
        <begin position="334"/>
        <end position="354"/>
    </location>
</feature>
<evidence type="ECO:0000256" key="3">
    <source>
        <dbReference type="ARBA" id="ARBA00022692"/>
    </source>
</evidence>
<feature type="domain" description="ABC3 transporter permease C-terminal" evidence="8">
    <location>
        <begin position="738"/>
        <end position="848"/>
    </location>
</feature>
<dbReference type="InterPro" id="IPR003838">
    <property type="entry name" value="ABC3_permease_C"/>
</dbReference>
<dbReference type="PANTHER" id="PTHR30572:SF4">
    <property type="entry name" value="ABC TRANSPORTER PERMEASE YTRF"/>
    <property type="match status" value="1"/>
</dbReference>